<evidence type="ECO:0000313" key="1">
    <source>
        <dbReference type="EMBL" id="MDA0165140.1"/>
    </source>
</evidence>
<sequence length="112" mass="12111">MCAAIAGWLFEVWPANPLTLGVAGLLVVGGPILGIVHVATAGGHEDEDEEEVVEEETVVMAPPVLVRRPIPEPLLMTEKAAAAARFASWRDTPNAAIEQRERARRASQYIRS</sequence>
<evidence type="ECO:0000313" key="2">
    <source>
        <dbReference type="Proteomes" id="UP001149140"/>
    </source>
</evidence>
<dbReference type="AlphaFoldDB" id="A0A9X3N191"/>
<comment type="caution">
    <text evidence="1">The sequence shown here is derived from an EMBL/GenBank/DDBJ whole genome shotgun (WGS) entry which is preliminary data.</text>
</comment>
<name>A0A9X3N191_9ACTN</name>
<dbReference type="RefSeq" id="WP_270044397.1">
    <property type="nucleotide sequence ID" value="NZ_JAPDOD010000042.1"/>
</dbReference>
<organism evidence="1 2">
    <name type="scientific">Solirubrobacter ginsenosidimutans</name>
    <dbReference type="NCBI Taxonomy" id="490573"/>
    <lineage>
        <taxon>Bacteria</taxon>
        <taxon>Bacillati</taxon>
        <taxon>Actinomycetota</taxon>
        <taxon>Thermoleophilia</taxon>
        <taxon>Solirubrobacterales</taxon>
        <taxon>Solirubrobacteraceae</taxon>
        <taxon>Solirubrobacter</taxon>
    </lineage>
</organism>
<reference evidence="1" key="1">
    <citation type="submission" date="2022-10" db="EMBL/GenBank/DDBJ databases">
        <title>The WGS of Solirubrobacter ginsenosidimutans DSM 21036.</title>
        <authorList>
            <person name="Jiang Z."/>
        </authorList>
    </citation>
    <scope>NUCLEOTIDE SEQUENCE</scope>
    <source>
        <strain evidence="1">DSM 21036</strain>
    </source>
</reference>
<proteinExistence type="predicted"/>
<dbReference type="EMBL" id="JAPDOD010000042">
    <property type="protein sequence ID" value="MDA0165140.1"/>
    <property type="molecule type" value="Genomic_DNA"/>
</dbReference>
<accession>A0A9X3N191</accession>
<protein>
    <submittedName>
        <fullName evidence="1">Uncharacterized protein</fullName>
    </submittedName>
</protein>
<gene>
    <name evidence="1" type="ORF">OM076_33030</name>
</gene>
<keyword evidence="2" id="KW-1185">Reference proteome</keyword>
<dbReference type="Proteomes" id="UP001149140">
    <property type="component" value="Unassembled WGS sequence"/>
</dbReference>